<keyword evidence="8" id="KW-0325">Glycoprotein</keyword>
<evidence type="ECO:0000256" key="6">
    <source>
        <dbReference type="ARBA" id="ARBA00022989"/>
    </source>
</evidence>
<evidence type="ECO:0000256" key="9">
    <source>
        <dbReference type="ARBA" id="ARBA00023277"/>
    </source>
</evidence>
<proteinExistence type="inferred from homology"/>
<dbReference type="Gene3D" id="2.60.120.430">
    <property type="entry name" value="Galactose-binding lectin"/>
    <property type="match status" value="1"/>
</dbReference>
<evidence type="ECO:0000256" key="10">
    <source>
        <dbReference type="SAM" id="MobiDB-lite"/>
    </source>
</evidence>
<evidence type="ECO:0000256" key="2">
    <source>
        <dbReference type="ARBA" id="ARBA00009141"/>
    </source>
</evidence>
<evidence type="ECO:0000256" key="11">
    <source>
        <dbReference type="SAM" id="Phobius"/>
    </source>
</evidence>
<dbReference type="Pfam" id="PF11721">
    <property type="entry name" value="Malectin"/>
    <property type="match status" value="1"/>
</dbReference>
<feature type="region of interest" description="Disordered" evidence="10">
    <location>
        <begin position="142"/>
        <end position="164"/>
    </location>
</feature>
<reference evidence="14" key="2">
    <citation type="submission" date="2016-04" db="UniProtKB">
        <authorList>
            <consortium name="WormBaseParasite"/>
        </authorList>
    </citation>
    <scope>IDENTIFICATION</scope>
</reference>
<sequence>MVLRTTLCEKILYENSNVLRVFSVKMAHLTERYDFGDLVYRFTIEYDGSYVVILKFSEVYFESPGLKVFDVYLNNILVKDKLDIFFETNAAGLAFDMYVDFSIKDKQLKIGDVTGYIDRELQIRLTPVVDNPKINAIAVLSGTSETLPPPPGLPPPQSRRRPLHPSDVDYDDLIYDTDYDHQIYSDRSSEHEFASGPPTPNPFEGTTDNIFLYLGVALVCLLPVVAILVRM</sequence>
<keyword evidence="13" id="KW-1185">Reference proteome</keyword>
<feature type="compositionally biased region" description="Pro residues" evidence="10">
    <location>
        <begin position="147"/>
        <end position="157"/>
    </location>
</feature>
<dbReference type="PANTHER" id="PTHR13460:SF0">
    <property type="entry name" value="MALECTIN"/>
    <property type="match status" value="1"/>
</dbReference>
<dbReference type="GO" id="GO:0030246">
    <property type="term" value="F:carbohydrate binding"/>
    <property type="evidence" value="ECO:0007669"/>
    <property type="project" value="InterPro"/>
</dbReference>
<evidence type="ECO:0000313" key="13">
    <source>
        <dbReference type="Proteomes" id="UP000035642"/>
    </source>
</evidence>
<evidence type="ECO:0000256" key="8">
    <source>
        <dbReference type="ARBA" id="ARBA00023180"/>
    </source>
</evidence>
<keyword evidence="7 11" id="KW-0472">Membrane</keyword>
<comment type="subcellular location">
    <subcellularLocation>
        <location evidence="1">Endoplasmic reticulum membrane</location>
        <topology evidence="1">Single-pass type I membrane protein</topology>
    </subcellularLocation>
</comment>
<dbReference type="Proteomes" id="UP000035642">
    <property type="component" value="Unassembled WGS sequence"/>
</dbReference>
<reference evidence="13" key="1">
    <citation type="submission" date="2012-09" db="EMBL/GenBank/DDBJ databases">
        <authorList>
            <person name="Martin A.A."/>
        </authorList>
    </citation>
    <scope>NUCLEOTIDE SEQUENCE</scope>
</reference>
<organism evidence="13 14">
    <name type="scientific">Angiostrongylus cantonensis</name>
    <name type="common">Rat lungworm</name>
    <dbReference type="NCBI Taxonomy" id="6313"/>
    <lineage>
        <taxon>Eukaryota</taxon>
        <taxon>Metazoa</taxon>
        <taxon>Ecdysozoa</taxon>
        <taxon>Nematoda</taxon>
        <taxon>Chromadorea</taxon>
        <taxon>Rhabditida</taxon>
        <taxon>Rhabditina</taxon>
        <taxon>Rhabditomorpha</taxon>
        <taxon>Strongyloidea</taxon>
        <taxon>Metastrongylidae</taxon>
        <taxon>Angiostrongylus</taxon>
    </lineage>
</organism>
<keyword evidence="6 11" id="KW-1133">Transmembrane helix</keyword>
<comment type="similarity">
    <text evidence="2">Belongs to the malectin family.</text>
</comment>
<protein>
    <submittedName>
        <fullName evidence="14">Malectin domain-containing protein</fullName>
    </submittedName>
</protein>
<dbReference type="PANTHER" id="PTHR13460">
    <property type="match status" value="1"/>
</dbReference>
<keyword evidence="3 11" id="KW-0812">Transmembrane</keyword>
<dbReference type="AlphaFoldDB" id="A0A158P6H2"/>
<dbReference type="InterPro" id="IPR021720">
    <property type="entry name" value="Malectin_dom"/>
</dbReference>
<evidence type="ECO:0000256" key="1">
    <source>
        <dbReference type="ARBA" id="ARBA00004115"/>
    </source>
</evidence>
<evidence type="ECO:0000256" key="7">
    <source>
        <dbReference type="ARBA" id="ARBA00023136"/>
    </source>
</evidence>
<keyword evidence="4" id="KW-0732">Signal</keyword>
<keyword evidence="5" id="KW-0256">Endoplasmic reticulum</keyword>
<evidence type="ECO:0000256" key="3">
    <source>
        <dbReference type="ARBA" id="ARBA00022692"/>
    </source>
</evidence>
<dbReference type="InterPro" id="IPR039155">
    <property type="entry name" value="MLEC"/>
</dbReference>
<feature type="domain" description="Malectin" evidence="12">
    <location>
        <begin position="28"/>
        <end position="137"/>
    </location>
</feature>
<feature type="transmembrane region" description="Helical" evidence="11">
    <location>
        <begin position="210"/>
        <end position="229"/>
    </location>
</feature>
<dbReference type="WBParaSite" id="ACAC_0000105401-mRNA-1">
    <property type="protein sequence ID" value="ACAC_0000105401-mRNA-1"/>
    <property type="gene ID" value="ACAC_0000105401"/>
</dbReference>
<evidence type="ECO:0000259" key="12">
    <source>
        <dbReference type="Pfam" id="PF11721"/>
    </source>
</evidence>
<evidence type="ECO:0000313" key="14">
    <source>
        <dbReference type="WBParaSite" id="ACAC_0000105401-mRNA-1"/>
    </source>
</evidence>
<evidence type="ECO:0000256" key="5">
    <source>
        <dbReference type="ARBA" id="ARBA00022824"/>
    </source>
</evidence>
<dbReference type="STRING" id="6313.A0A158P6H2"/>
<accession>A0A158P6H2</accession>
<name>A0A158P6H2_ANGCA</name>
<keyword evidence="9" id="KW-0119">Carbohydrate metabolism</keyword>
<dbReference type="GO" id="GO:0005789">
    <property type="term" value="C:endoplasmic reticulum membrane"/>
    <property type="evidence" value="ECO:0007669"/>
    <property type="project" value="UniProtKB-SubCell"/>
</dbReference>
<evidence type="ECO:0000256" key="4">
    <source>
        <dbReference type="ARBA" id="ARBA00022729"/>
    </source>
</evidence>